<feature type="domain" description="EGF-like" evidence="2">
    <location>
        <begin position="1276"/>
        <end position="1313"/>
    </location>
</feature>
<keyword evidence="1" id="KW-0245">EGF-like domain</keyword>
<feature type="domain" description="EGF-like" evidence="2">
    <location>
        <begin position="940"/>
        <end position="977"/>
    </location>
</feature>
<dbReference type="InterPro" id="IPR048407">
    <property type="entry name" value="Dumpy_DPY"/>
</dbReference>
<feature type="domain" description="EGF-like" evidence="2">
    <location>
        <begin position="1101"/>
        <end position="1139"/>
    </location>
</feature>
<dbReference type="PROSITE" id="PS01186">
    <property type="entry name" value="EGF_2"/>
    <property type="match status" value="9"/>
</dbReference>
<feature type="domain" description="EGF-like" evidence="2">
    <location>
        <begin position="7"/>
        <end position="46"/>
    </location>
</feature>
<reference evidence="3 4" key="1">
    <citation type="submission" date="2016-03" db="EMBL/GenBank/DDBJ databases">
        <title>EvidentialGene: Evidence-directed Construction of Genes on Genomes.</title>
        <authorList>
            <person name="Gilbert D.G."/>
            <person name="Choi J.-H."/>
            <person name="Mockaitis K."/>
            <person name="Colbourne J."/>
            <person name="Pfrender M."/>
        </authorList>
    </citation>
    <scope>NUCLEOTIDE SEQUENCE [LARGE SCALE GENOMIC DNA]</scope>
    <source>
        <strain evidence="3 4">Xinb3</strain>
        <tissue evidence="3">Complete organism</tissue>
    </source>
</reference>
<name>A0A164Z739_9CRUS</name>
<gene>
    <name evidence="3" type="ORF">APZ42_018310</name>
</gene>
<evidence type="ECO:0000259" key="2">
    <source>
        <dbReference type="PROSITE" id="PS50026"/>
    </source>
</evidence>
<organism evidence="3 4">
    <name type="scientific">Daphnia magna</name>
    <dbReference type="NCBI Taxonomy" id="35525"/>
    <lineage>
        <taxon>Eukaryota</taxon>
        <taxon>Metazoa</taxon>
        <taxon>Ecdysozoa</taxon>
        <taxon>Arthropoda</taxon>
        <taxon>Crustacea</taxon>
        <taxon>Branchiopoda</taxon>
        <taxon>Diplostraca</taxon>
        <taxon>Cladocera</taxon>
        <taxon>Anomopoda</taxon>
        <taxon>Daphniidae</taxon>
        <taxon>Daphnia</taxon>
    </lineage>
</organism>
<proteinExistence type="predicted"/>
<feature type="disulfide bond" evidence="1">
    <location>
        <begin position="296"/>
        <end position="306"/>
    </location>
</feature>
<evidence type="ECO:0000313" key="3">
    <source>
        <dbReference type="EMBL" id="KZS16019.1"/>
    </source>
</evidence>
<feature type="disulfide bond" evidence="1">
    <location>
        <begin position="943"/>
        <end position="953"/>
    </location>
</feature>
<feature type="domain" description="EGF-like" evidence="2">
    <location>
        <begin position="293"/>
        <end position="327"/>
    </location>
</feature>
<evidence type="ECO:0000313" key="4">
    <source>
        <dbReference type="Proteomes" id="UP000076858"/>
    </source>
</evidence>
<keyword evidence="1" id="KW-1015">Disulfide bond</keyword>
<dbReference type="SMART" id="SM00181">
    <property type="entry name" value="EGF"/>
    <property type="match status" value="25"/>
</dbReference>
<dbReference type="SUPFAM" id="SSF57184">
    <property type="entry name" value="Growth factor receptor domain"/>
    <property type="match status" value="1"/>
</dbReference>
<sequence length="1433" mass="149828">EPNVVQPPTPCDPNPCGTNAQCKTQNGAINCVCPAGYIGDPYSSCRPECVLNTDCPRDQSCSRNRCIDPCPGACGINAVCRVANHIPVCSCIESHTGDPHRSCRPIPVLIPPTSPVINERPCVPTPCGPNSQCREVGNAPVCSCQPGYLGIPPECRPECVSSSECAPSLACSNFKCQDPCPGTCGRDAKCQVVNHNPICVCPSGWTGDPLTGCQIIPTPIQKPVVEEGTLRPLPPNPCNPTPCGPNSQCQVVSGQAQCGCIPGIIGSAPNCRAECVVSSDCPSNEACINQKCVDPCPGTCAPNAECRVVNHSPVCDCIKGFTGDGFSNCRPTPVDVAPNVIEPPKPCDPNPCGTNAQCKTQNGAINCVCPADYVGDPYSSCRPECVLNTDCPRDRSCARNRCIDPCRGTCGLNTDCSVSNHIPICSCKESYSGDPYDSCRPIPVKIPPVSPSVIEKPCDPHPCGPNSICKPVGTLPCAPASPATWAYHQTVDQNVFPVQSVRHLRPAPVCVCPVGWTGDPLTGCRIIPTVVTSPVVEEATLKPLPPSPCTPNPCGPNSQCQAISGQAECGCLANMIGSAPNCRPECIVNSDCPANDACVNQKCIDPCPGTCGSNSECRVVNHSPVCTCETGYTGNAFSNCRPIPTVVEPNVVQPPRPCDPNPCGTNAQCKEQNGAINCVCPTNYVGDPFTSCRPECLLSTDCSRDKSCVKNLCVDPCRGTCGPNSDCRVVNHIPVCSCKESHTGDPYDSCRPIPVKIPPTLPNVVERPCDPPPCGPHSTCRPVGNTPVCACQPGYLGIPPECRPACVSSSECAPTQACINFKCQNPCSGTCGQDAECKVVNHNPICVCPAGWTGDPLTGCRIIPTPIPSPVSEPATLPPIPLNPCTPNPCGPSSQCQVVSGQAQCGCLPNMIGSVPNCRPECIVSSDCPSQSACVNQICVDPCVGTCASNADCRVLNHSPVCTCAQGYTGIGFTGCHPIPALVEPNVVQPPTPCDPNPCGTNAQCKTQNGAINCVCPASYIGDPYSSCRPECVLNTDCPRDKNCLQSRCVDPCKGACAPNADCRVSNHIPVCSCKESYQGDPYVSCRPIPVKIPPTAPSLTEEPCNPSPCGPNSACRPVGNAPVCSCQPNYLGLPPDCRPECVSSSECAPTQACLNLKCQDPCKDTCGRDAQCKVVNHNPICVCPSGWTGDPMTGCRIIPTPAPNVVGEPGTLPPIPPNPCNPTPCGPNSQCQVVGGQAQCGCVTGMIGSAPNCRPECVLNSECPSNRACVNQKCIDPCVGTCAPNSECTVVNHRPVCSCTSGYSGDGFSNCQPIPVVVEPNVVQPPSPCDPNPCGTNAQCKTQNGAINCVCPENYVGDPFSSCRPECVLNTDCPRDQSCSRNRCVDPCVGTCGENANCRVANHIPVCSCKESHTGDPYGSCRPIPVKSKNRD</sequence>
<dbReference type="STRING" id="35525.A0A164Z739"/>
<feature type="domain" description="EGF-like" evidence="2">
    <location>
        <begin position="177"/>
        <end position="214"/>
    </location>
</feature>
<feature type="non-terminal residue" evidence="3">
    <location>
        <position position="1"/>
    </location>
</feature>
<feature type="domain" description="EGF-like" evidence="2">
    <location>
        <begin position="1217"/>
        <end position="1255"/>
    </location>
</feature>
<feature type="disulfide bond" evidence="1">
    <location>
        <begin position="607"/>
        <end position="617"/>
    </location>
</feature>
<dbReference type="Gene3D" id="2.10.25.10">
    <property type="entry name" value="Laminin"/>
    <property type="match status" value="1"/>
</dbReference>
<dbReference type="PANTHER" id="PTHR22963">
    <property type="entry name" value="ENDOGLIN-RELATED"/>
    <property type="match status" value="1"/>
</dbReference>
<feature type="domain" description="EGF-like" evidence="2">
    <location>
        <begin position="881"/>
        <end position="919"/>
    </location>
</feature>
<feature type="disulfide bond" evidence="1">
    <location>
        <begin position="180"/>
        <end position="190"/>
    </location>
</feature>
<feature type="domain" description="EGF-like" evidence="2">
    <location>
        <begin position="343"/>
        <end position="382"/>
    </location>
</feature>
<feature type="domain" description="EGF-like" evidence="2">
    <location>
        <begin position="765"/>
        <end position="803"/>
    </location>
</feature>
<feature type="domain" description="EGF-like" evidence="2">
    <location>
        <begin position="1326"/>
        <end position="1362"/>
    </location>
</feature>
<dbReference type="SUPFAM" id="SSF90148">
    <property type="entry name" value="DPY module"/>
    <property type="match status" value="9"/>
</dbReference>
<feature type="domain" description="EGF-like" evidence="2">
    <location>
        <begin position="654"/>
        <end position="690"/>
    </location>
</feature>
<dbReference type="InterPro" id="IPR009030">
    <property type="entry name" value="Growth_fac_rcpt_cys_sf"/>
</dbReference>
<accession>A0A164Z739</accession>
<keyword evidence="4" id="KW-1185">Reference proteome</keyword>
<dbReference type="PANTHER" id="PTHR22963:SF39">
    <property type="entry name" value="DUMPY"/>
    <property type="match status" value="1"/>
</dbReference>
<comment type="caution">
    <text evidence="1">Lacks conserved residue(s) required for the propagation of feature annotation.</text>
</comment>
<feature type="disulfide bond" evidence="1">
    <location>
        <begin position="1279"/>
        <end position="1289"/>
    </location>
</feature>
<dbReference type="EMBL" id="LRGB01000780">
    <property type="protein sequence ID" value="KZS16019.1"/>
    <property type="molecule type" value="Genomic_DNA"/>
</dbReference>
<evidence type="ECO:0000256" key="1">
    <source>
        <dbReference type="PROSITE-ProRule" id="PRU00076"/>
    </source>
</evidence>
<comment type="caution">
    <text evidence="3">The sequence shown here is derived from an EMBL/GenBank/DDBJ whole genome shotgun (WGS) entry which is preliminary data.</text>
</comment>
<dbReference type="PROSITE" id="PS50026">
    <property type="entry name" value="EGF_3"/>
    <property type="match status" value="16"/>
</dbReference>
<dbReference type="InterPro" id="IPR000742">
    <property type="entry name" value="EGF"/>
</dbReference>
<feature type="domain" description="EGF-like" evidence="2">
    <location>
        <begin position="234"/>
        <end position="272"/>
    </location>
</feature>
<dbReference type="Pfam" id="PF21164">
    <property type="entry name" value="Dumpy_DPY"/>
    <property type="match status" value="12"/>
</dbReference>
<feature type="domain" description="EGF-like" evidence="2">
    <location>
        <begin position="604"/>
        <end position="641"/>
    </location>
</feature>
<feature type="domain" description="EGF-like" evidence="2">
    <location>
        <begin position="990"/>
        <end position="1029"/>
    </location>
</feature>
<feature type="domain" description="EGF-like" evidence="2">
    <location>
        <begin position="118"/>
        <end position="156"/>
    </location>
</feature>
<dbReference type="Proteomes" id="UP000076858">
    <property type="component" value="Unassembled WGS sequence"/>
</dbReference>
<protein>
    <submittedName>
        <fullName evidence="3">Fibulin 1 and</fullName>
    </submittedName>
</protein>